<keyword evidence="2" id="KW-1185">Reference proteome</keyword>
<organism evidence="1 2">
    <name type="scientific">Faecalicatena contorta</name>
    <dbReference type="NCBI Taxonomy" id="39482"/>
    <lineage>
        <taxon>Bacteria</taxon>
        <taxon>Bacillati</taxon>
        <taxon>Bacillota</taxon>
        <taxon>Clostridia</taxon>
        <taxon>Lachnospirales</taxon>
        <taxon>Lachnospiraceae</taxon>
        <taxon>Faecalicatena</taxon>
    </lineage>
</organism>
<gene>
    <name evidence="1" type="ORF">SAMN05216529_10767</name>
</gene>
<proteinExistence type="predicted"/>
<dbReference type="OrthoDB" id="2065964at2"/>
<dbReference type="Proteomes" id="UP000254051">
    <property type="component" value="Unassembled WGS sequence"/>
</dbReference>
<dbReference type="EMBL" id="UHJJ01000007">
    <property type="protein sequence ID" value="SUQ14614.1"/>
    <property type="molecule type" value="Genomic_DNA"/>
</dbReference>
<protein>
    <submittedName>
        <fullName evidence="1">Uncharacterized protein</fullName>
    </submittedName>
</protein>
<evidence type="ECO:0000313" key="1">
    <source>
        <dbReference type="EMBL" id="SUQ14614.1"/>
    </source>
</evidence>
<evidence type="ECO:0000313" key="2">
    <source>
        <dbReference type="Proteomes" id="UP000254051"/>
    </source>
</evidence>
<dbReference type="RefSeq" id="WP_146199446.1">
    <property type="nucleotide sequence ID" value="NZ_QGDS01000007.1"/>
</dbReference>
<sequence>MKITISKSFLSGYARALNLSGTKEWPNLSDDKMKDYRALRSDWEDVGNSIRRETRNLRKA</sequence>
<accession>A0A315ZWV4</accession>
<name>A0A315ZWV4_9FIRM</name>
<dbReference type="AlphaFoldDB" id="A0A315ZWV4"/>
<reference evidence="2" key="1">
    <citation type="submission" date="2017-07" db="EMBL/GenBank/DDBJ databases">
        <authorList>
            <person name="Varghese N."/>
            <person name="Submissions S."/>
        </authorList>
    </citation>
    <scope>NUCLEOTIDE SEQUENCE [LARGE SCALE GENOMIC DNA]</scope>
    <source>
        <strain evidence="2">NLAE-zl-C134</strain>
    </source>
</reference>